<name>V4ATN7_LOTGI</name>
<dbReference type="GeneID" id="20242819"/>
<evidence type="ECO:0000313" key="2">
    <source>
        <dbReference type="EMBL" id="ESO97116.1"/>
    </source>
</evidence>
<dbReference type="Proteomes" id="UP000030746">
    <property type="component" value="Unassembled WGS sequence"/>
</dbReference>
<feature type="compositionally biased region" description="Polar residues" evidence="1">
    <location>
        <begin position="167"/>
        <end position="182"/>
    </location>
</feature>
<dbReference type="AlphaFoldDB" id="V4ATN7"/>
<feature type="region of interest" description="Disordered" evidence="1">
    <location>
        <begin position="158"/>
        <end position="182"/>
    </location>
</feature>
<dbReference type="OMA" id="FYASSCQ"/>
<dbReference type="CTD" id="20242819"/>
<evidence type="ECO:0000313" key="3">
    <source>
        <dbReference type="Proteomes" id="UP000030746"/>
    </source>
</evidence>
<gene>
    <name evidence="2" type="ORF">LOTGIDRAFT_174598</name>
</gene>
<dbReference type="OrthoDB" id="6508726at2759"/>
<protein>
    <submittedName>
        <fullName evidence="2">Uncharacterized protein</fullName>
    </submittedName>
</protein>
<sequence length="182" mass="20437">MSTPCCVSPGKFCPALEFHFDRTITMMPAFCVDDICNVAKASLMDQDLSLMKQLLTLNEEIEELKWRRRYAWSKNSMASSGDMESNDWTESDVSMCIPETDIPQKYPSPSSLSLQETHSASFYDDSDPCGTFNRSKAKSKIQTLLSKKSSFNERGSFDSGIHVGFNDSPTNTAERTTRVTQL</sequence>
<dbReference type="KEGG" id="lgi:LOTGIDRAFT_174598"/>
<dbReference type="EMBL" id="KB201334">
    <property type="protein sequence ID" value="ESO97116.1"/>
    <property type="molecule type" value="Genomic_DNA"/>
</dbReference>
<accession>V4ATN7</accession>
<dbReference type="HOGENOM" id="CLU_1483624_0_0_1"/>
<evidence type="ECO:0000256" key="1">
    <source>
        <dbReference type="SAM" id="MobiDB-lite"/>
    </source>
</evidence>
<reference evidence="2 3" key="1">
    <citation type="journal article" date="2013" name="Nature">
        <title>Insights into bilaterian evolution from three spiralian genomes.</title>
        <authorList>
            <person name="Simakov O."/>
            <person name="Marletaz F."/>
            <person name="Cho S.J."/>
            <person name="Edsinger-Gonzales E."/>
            <person name="Havlak P."/>
            <person name="Hellsten U."/>
            <person name="Kuo D.H."/>
            <person name="Larsson T."/>
            <person name="Lv J."/>
            <person name="Arendt D."/>
            <person name="Savage R."/>
            <person name="Osoegawa K."/>
            <person name="de Jong P."/>
            <person name="Grimwood J."/>
            <person name="Chapman J.A."/>
            <person name="Shapiro H."/>
            <person name="Aerts A."/>
            <person name="Otillar R.P."/>
            <person name="Terry A.Y."/>
            <person name="Boore J.L."/>
            <person name="Grigoriev I.V."/>
            <person name="Lindberg D.R."/>
            <person name="Seaver E.C."/>
            <person name="Weisblat D.A."/>
            <person name="Putnam N.H."/>
            <person name="Rokhsar D.S."/>
        </authorList>
    </citation>
    <scope>NUCLEOTIDE SEQUENCE [LARGE SCALE GENOMIC DNA]</scope>
</reference>
<proteinExistence type="predicted"/>
<keyword evidence="3" id="KW-1185">Reference proteome</keyword>
<organism evidence="2 3">
    <name type="scientific">Lottia gigantea</name>
    <name type="common">Giant owl limpet</name>
    <dbReference type="NCBI Taxonomy" id="225164"/>
    <lineage>
        <taxon>Eukaryota</taxon>
        <taxon>Metazoa</taxon>
        <taxon>Spiralia</taxon>
        <taxon>Lophotrochozoa</taxon>
        <taxon>Mollusca</taxon>
        <taxon>Gastropoda</taxon>
        <taxon>Patellogastropoda</taxon>
        <taxon>Lottioidea</taxon>
        <taxon>Lottiidae</taxon>
        <taxon>Lottia</taxon>
    </lineage>
</organism>
<dbReference type="RefSeq" id="XP_009052189.1">
    <property type="nucleotide sequence ID" value="XM_009053941.1"/>
</dbReference>